<dbReference type="Proteomes" id="UP001369082">
    <property type="component" value="Unassembled WGS sequence"/>
</dbReference>
<keyword evidence="5" id="KW-1185">Reference proteome</keyword>
<dbReference type="InterPro" id="IPR005031">
    <property type="entry name" value="COQ10_START"/>
</dbReference>
<accession>A0ABU9GPN3</accession>
<dbReference type="InterPro" id="IPR044996">
    <property type="entry name" value="COQ10-like"/>
</dbReference>
<evidence type="ECO:0000313" key="4">
    <source>
        <dbReference type="EMBL" id="MEL0629284.1"/>
    </source>
</evidence>
<dbReference type="Pfam" id="PF03364">
    <property type="entry name" value="Polyketide_cyc"/>
    <property type="match status" value="1"/>
</dbReference>
<dbReference type="Gene3D" id="3.30.530.20">
    <property type="match status" value="1"/>
</dbReference>
<evidence type="ECO:0000256" key="2">
    <source>
        <dbReference type="ARBA" id="ARBA00022649"/>
    </source>
</evidence>
<gene>
    <name evidence="4" type="ORF">V6256_06660</name>
</gene>
<dbReference type="PANTHER" id="PTHR12901:SF10">
    <property type="entry name" value="COENZYME Q-BINDING PROTEIN COQ10, MITOCHONDRIAL"/>
    <property type="match status" value="1"/>
</dbReference>
<dbReference type="RefSeq" id="WP_341597294.1">
    <property type="nucleotide sequence ID" value="NZ_JBAKAZ010000018.1"/>
</dbReference>
<keyword evidence="2" id="KW-1277">Toxin-antitoxin system</keyword>
<proteinExistence type="inferred from homology"/>
<sequence>MAQVSRSALLMYSAQEMYQLVNDVNAYPEFLPGCNDTKVLIDEAELMRASIQVSKAGISQTFVTENTLIANKAIAMNLVEGPFKHLSGGWTFTALDDQACKVNLDLQFEFSSKIVELAFGRIFNELVGSMVKSFSNRAKAIYGER</sequence>
<dbReference type="EMBL" id="JBAKAZ010000018">
    <property type="protein sequence ID" value="MEL0629284.1"/>
    <property type="molecule type" value="Genomic_DNA"/>
</dbReference>
<reference evidence="4 5" key="1">
    <citation type="submission" date="2024-02" db="EMBL/GenBank/DDBJ databases">
        <title>Bacteria isolated from the canopy kelp, Nereocystis luetkeana.</title>
        <authorList>
            <person name="Pfister C.A."/>
            <person name="Younker I.T."/>
            <person name="Light S.H."/>
        </authorList>
    </citation>
    <scope>NUCLEOTIDE SEQUENCE [LARGE SCALE GENOMIC DNA]</scope>
    <source>
        <strain evidence="4 5">TI.1.05</strain>
    </source>
</reference>
<protein>
    <submittedName>
        <fullName evidence="4">Type II toxin-antitoxin system RatA family toxin</fullName>
    </submittedName>
</protein>
<comment type="similarity">
    <text evidence="1">Belongs to the ribosome association toxin RatA family.</text>
</comment>
<evidence type="ECO:0000259" key="3">
    <source>
        <dbReference type="Pfam" id="PF03364"/>
    </source>
</evidence>
<organism evidence="4 5">
    <name type="scientific">Psychromonas aquatilis</name>
    <dbReference type="NCBI Taxonomy" id="2005072"/>
    <lineage>
        <taxon>Bacteria</taxon>
        <taxon>Pseudomonadati</taxon>
        <taxon>Pseudomonadota</taxon>
        <taxon>Gammaproteobacteria</taxon>
        <taxon>Alteromonadales</taxon>
        <taxon>Psychromonadaceae</taxon>
        <taxon>Psychromonas</taxon>
    </lineage>
</organism>
<name>A0ABU9GPN3_9GAMM</name>
<dbReference type="CDD" id="cd07813">
    <property type="entry name" value="COQ10p_like"/>
    <property type="match status" value="1"/>
</dbReference>
<dbReference type="InterPro" id="IPR023393">
    <property type="entry name" value="START-like_dom_sf"/>
</dbReference>
<comment type="caution">
    <text evidence="4">The sequence shown here is derived from an EMBL/GenBank/DDBJ whole genome shotgun (WGS) entry which is preliminary data.</text>
</comment>
<evidence type="ECO:0000256" key="1">
    <source>
        <dbReference type="ARBA" id="ARBA00008918"/>
    </source>
</evidence>
<evidence type="ECO:0000313" key="5">
    <source>
        <dbReference type="Proteomes" id="UP001369082"/>
    </source>
</evidence>
<dbReference type="PANTHER" id="PTHR12901">
    <property type="entry name" value="SPERM PROTEIN HOMOLOG"/>
    <property type="match status" value="1"/>
</dbReference>
<feature type="domain" description="Coenzyme Q-binding protein COQ10 START" evidence="3">
    <location>
        <begin position="12"/>
        <end position="134"/>
    </location>
</feature>
<dbReference type="SUPFAM" id="SSF55961">
    <property type="entry name" value="Bet v1-like"/>
    <property type="match status" value="1"/>
</dbReference>